<evidence type="ECO:0000313" key="1">
    <source>
        <dbReference type="EMBL" id="WUQ16989.1"/>
    </source>
</evidence>
<dbReference type="RefSeq" id="WP_328965228.1">
    <property type="nucleotide sequence ID" value="NZ_CP108090.1"/>
</dbReference>
<reference evidence="1" key="1">
    <citation type="submission" date="2022-10" db="EMBL/GenBank/DDBJ databases">
        <title>The complete genomes of actinobacterial strains from the NBC collection.</title>
        <authorList>
            <person name="Joergensen T.S."/>
            <person name="Alvarez Arevalo M."/>
            <person name="Sterndorff E.B."/>
            <person name="Faurdal D."/>
            <person name="Vuksanovic O."/>
            <person name="Mourched A.-S."/>
            <person name="Charusanti P."/>
            <person name="Shaw S."/>
            <person name="Blin K."/>
            <person name="Weber T."/>
        </authorList>
    </citation>
    <scope>NUCLEOTIDE SEQUENCE</scope>
    <source>
        <strain evidence="1">NBC_00248</strain>
    </source>
</reference>
<gene>
    <name evidence="1" type="ORF">OG517_39375</name>
</gene>
<name>A0ABZ1TR72_STRVG</name>
<dbReference type="EMBL" id="CP108090">
    <property type="protein sequence ID" value="WUQ16989.1"/>
    <property type="molecule type" value="Genomic_DNA"/>
</dbReference>
<protein>
    <submittedName>
        <fullName evidence="1">Uncharacterized protein</fullName>
    </submittedName>
</protein>
<keyword evidence="2" id="KW-1185">Reference proteome</keyword>
<evidence type="ECO:0000313" key="2">
    <source>
        <dbReference type="Proteomes" id="UP001432039"/>
    </source>
</evidence>
<dbReference type="Proteomes" id="UP001432039">
    <property type="component" value="Chromosome"/>
</dbReference>
<accession>A0ABZ1TR72</accession>
<sequence>MPELIAPTTRLHSAWLEARTEWGPGLHEDGFGLEPADEVDSAKVIGPLLAGRAAFGDPERAKRLTELLTDSRRLNRLPAYFLAYGALRERPPKESLR</sequence>
<proteinExistence type="predicted"/>
<organism evidence="1 2">
    <name type="scientific">Streptomyces virginiae</name>
    <name type="common">Streptomyces cinnamonensis</name>
    <dbReference type="NCBI Taxonomy" id="1961"/>
    <lineage>
        <taxon>Bacteria</taxon>
        <taxon>Bacillati</taxon>
        <taxon>Actinomycetota</taxon>
        <taxon>Actinomycetes</taxon>
        <taxon>Kitasatosporales</taxon>
        <taxon>Streptomycetaceae</taxon>
        <taxon>Streptomyces</taxon>
    </lineage>
</organism>